<sequence length="74" mass="8584">MQCNSDVPESNTMIEDSYQHILHQIVYTYHSYTPDTTQESLHLECNCLKTVLTTKRKIEANIRNCLSPANKVNR</sequence>
<protein>
    <submittedName>
        <fullName evidence="1">THAP domaincontaining protein 6like [Xiphosphorus maculatus]</fullName>
    </submittedName>
</protein>
<dbReference type="EMBL" id="HACA01014942">
    <property type="protein sequence ID" value="CDW32303.1"/>
    <property type="molecule type" value="Transcribed_RNA"/>
</dbReference>
<reference evidence="1" key="1">
    <citation type="submission" date="2014-05" db="EMBL/GenBank/DDBJ databases">
        <authorList>
            <person name="Chronopoulou M."/>
        </authorList>
    </citation>
    <scope>NUCLEOTIDE SEQUENCE</scope>
    <source>
        <tissue evidence="1">Whole organism</tissue>
    </source>
</reference>
<proteinExistence type="predicted"/>
<accession>A0A0K2U248</accession>
<organism evidence="1">
    <name type="scientific">Lepeophtheirus salmonis</name>
    <name type="common">Salmon louse</name>
    <name type="synonym">Caligus salmonis</name>
    <dbReference type="NCBI Taxonomy" id="72036"/>
    <lineage>
        <taxon>Eukaryota</taxon>
        <taxon>Metazoa</taxon>
        <taxon>Ecdysozoa</taxon>
        <taxon>Arthropoda</taxon>
        <taxon>Crustacea</taxon>
        <taxon>Multicrustacea</taxon>
        <taxon>Hexanauplia</taxon>
        <taxon>Copepoda</taxon>
        <taxon>Siphonostomatoida</taxon>
        <taxon>Caligidae</taxon>
        <taxon>Lepeophtheirus</taxon>
    </lineage>
</organism>
<dbReference type="AlphaFoldDB" id="A0A0K2U248"/>
<name>A0A0K2U248_LEPSM</name>
<evidence type="ECO:0000313" key="1">
    <source>
        <dbReference type="EMBL" id="CDW32303.1"/>
    </source>
</evidence>